<dbReference type="Pfam" id="PF00149">
    <property type="entry name" value="Metallophos"/>
    <property type="match status" value="1"/>
</dbReference>
<dbReference type="SUPFAM" id="SSF56300">
    <property type="entry name" value="Metallo-dependent phosphatases"/>
    <property type="match status" value="1"/>
</dbReference>
<organism evidence="5 6">
    <name type="scientific">Coprinopsis marcescibilis</name>
    <name type="common">Agaric fungus</name>
    <name type="synonym">Psathyrella marcescibilis</name>
    <dbReference type="NCBI Taxonomy" id="230819"/>
    <lineage>
        <taxon>Eukaryota</taxon>
        <taxon>Fungi</taxon>
        <taxon>Dikarya</taxon>
        <taxon>Basidiomycota</taxon>
        <taxon>Agaricomycotina</taxon>
        <taxon>Agaricomycetes</taxon>
        <taxon>Agaricomycetidae</taxon>
        <taxon>Agaricales</taxon>
        <taxon>Agaricineae</taxon>
        <taxon>Psathyrellaceae</taxon>
        <taxon>Coprinopsis</taxon>
    </lineage>
</organism>
<evidence type="ECO:0000256" key="2">
    <source>
        <dbReference type="ARBA" id="ARBA00022729"/>
    </source>
</evidence>
<accession>A0A5C3KPW7</accession>
<dbReference type="PANTHER" id="PTHR11575">
    <property type="entry name" value="5'-NUCLEOTIDASE-RELATED"/>
    <property type="match status" value="1"/>
</dbReference>
<dbReference type="GO" id="GO:0016787">
    <property type="term" value="F:hydrolase activity"/>
    <property type="evidence" value="ECO:0007669"/>
    <property type="project" value="InterPro"/>
</dbReference>
<dbReference type="InterPro" id="IPR008334">
    <property type="entry name" value="5'-Nucleotdase_C"/>
</dbReference>
<dbReference type="SUPFAM" id="SSF55816">
    <property type="entry name" value="5'-nucleotidase (syn. UDP-sugar hydrolase), C-terminal domain"/>
    <property type="match status" value="1"/>
</dbReference>
<dbReference type="Pfam" id="PF02872">
    <property type="entry name" value="5_nucleotid_C"/>
    <property type="match status" value="1"/>
</dbReference>
<name>A0A5C3KPW7_COPMA</name>
<gene>
    <name evidence="5" type="ORF">FA15DRAFT_519008</name>
</gene>
<dbReference type="STRING" id="230819.A0A5C3KPW7"/>
<keyword evidence="6" id="KW-1185">Reference proteome</keyword>
<evidence type="ECO:0000259" key="3">
    <source>
        <dbReference type="Pfam" id="PF00149"/>
    </source>
</evidence>
<feature type="domain" description="Calcineurin-like phosphoesterase" evidence="3">
    <location>
        <begin position="100"/>
        <end position="289"/>
    </location>
</feature>
<evidence type="ECO:0000256" key="1">
    <source>
        <dbReference type="ARBA" id="ARBA00006654"/>
    </source>
</evidence>
<dbReference type="InterPro" id="IPR036907">
    <property type="entry name" value="5'-Nucleotdase_C_sf"/>
</dbReference>
<reference evidence="5 6" key="1">
    <citation type="journal article" date="2019" name="Nat. Ecol. Evol.">
        <title>Megaphylogeny resolves global patterns of mushroom evolution.</title>
        <authorList>
            <person name="Varga T."/>
            <person name="Krizsan K."/>
            <person name="Foldi C."/>
            <person name="Dima B."/>
            <person name="Sanchez-Garcia M."/>
            <person name="Sanchez-Ramirez S."/>
            <person name="Szollosi G.J."/>
            <person name="Szarkandi J.G."/>
            <person name="Papp V."/>
            <person name="Albert L."/>
            <person name="Andreopoulos W."/>
            <person name="Angelini C."/>
            <person name="Antonin V."/>
            <person name="Barry K.W."/>
            <person name="Bougher N.L."/>
            <person name="Buchanan P."/>
            <person name="Buyck B."/>
            <person name="Bense V."/>
            <person name="Catcheside P."/>
            <person name="Chovatia M."/>
            <person name="Cooper J."/>
            <person name="Damon W."/>
            <person name="Desjardin D."/>
            <person name="Finy P."/>
            <person name="Geml J."/>
            <person name="Haridas S."/>
            <person name="Hughes K."/>
            <person name="Justo A."/>
            <person name="Karasinski D."/>
            <person name="Kautmanova I."/>
            <person name="Kiss B."/>
            <person name="Kocsube S."/>
            <person name="Kotiranta H."/>
            <person name="LaButti K.M."/>
            <person name="Lechner B.E."/>
            <person name="Liimatainen K."/>
            <person name="Lipzen A."/>
            <person name="Lukacs Z."/>
            <person name="Mihaltcheva S."/>
            <person name="Morgado L.N."/>
            <person name="Niskanen T."/>
            <person name="Noordeloos M.E."/>
            <person name="Ohm R.A."/>
            <person name="Ortiz-Santana B."/>
            <person name="Ovrebo C."/>
            <person name="Racz N."/>
            <person name="Riley R."/>
            <person name="Savchenko A."/>
            <person name="Shiryaev A."/>
            <person name="Soop K."/>
            <person name="Spirin V."/>
            <person name="Szebenyi C."/>
            <person name="Tomsovsky M."/>
            <person name="Tulloss R.E."/>
            <person name="Uehling J."/>
            <person name="Grigoriev I.V."/>
            <person name="Vagvolgyi C."/>
            <person name="Papp T."/>
            <person name="Martin F.M."/>
            <person name="Miettinen O."/>
            <person name="Hibbett D.S."/>
            <person name="Nagy L.G."/>
        </authorList>
    </citation>
    <scope>NUCLEOTIDE SEQUENCE [LARGE SCALE GENOMIC DNA]</scope>
    <source>
        <strain evidence="5 6">CBS 121175</strain>
    </source>
</reference>
<evidence type="ECO:0000313" key="5">
    <source>
        <dbReference type="EMBL" id="TFK22412.1"/>
    </source>
</evidence>
<evidence type="ECO:0000259" key="4">
    <source>
        <dbReference type="Pfam" id="PF02872"/>
    </source>
</evidence>
<protein>
    <submittedName>
        <fullName evidence="5">Metallo-dependent phosphatase</fullName>
    </submittedName>
</protein>
<dbReference type="OrthoDB" id="10252235at2759"/>
<dbReference type="PANTHER" id="PTHR11575:SF48">
    <property type="entry name" value="5'-NUCLEOTIDASE"/>
    <property type="match status" value="1"/>
</dbReference>
<keyword evidence="2" id="KW-0732">Signal</keyword>
<dbReference type="InterPro" id="IPR006179">
    <property type="entry name" value="5_nucleotidase/apyrase"/>
</dbReference>
<dbReference type="InterPro" id="IPR029052">
    <property type="entry name" value="Metallo-depent_PP-like"/>
</dbReference>
<dbReference type="GO" id="GO:0009166">
    <property type="term" value="P:nucleotide catabolic process"/>
    <property type="evidence" value="ECO:0007669"/>
    <property type="project" value="InterPro"/>
</dbReference>
<dbReference type="PRINTS" id="PR01607">
    <property type="entry name" value="APYRASEFAMLY"/>
</dbReference>
<dbReference type="Gene3D" id="3.90.780.10">
    <property type="entry name" value="5'-Nucleotidase, C-terminal domain"/>
    <property type="match status" value="1"/>
</dbReference>
<feature type="domain" description="5'-Nucleotidase C-terminal" evidence="4">
    <location>
        <begin position="401"/>
        <end position="569"/>
    </location>
</feature>
<dbReference type="InterPro" id="IPR004843">
    <property type="entry name" value="Calcineurin-like_PHP"/>
</dbReference>
<dbReference type="AlphaFoldDB" id="A0A5C3KPW7"/>
<dbReference type="Gene3D" id="3.60.21.10">
    <property type="match status" value="1"/>
</dbReference>
<comment type="similarity">
    <text evidence="1">Belongs to the 5'-nucleotidase family.</text>
</comment>
<dbReference type="EMBL" id="ML210241">
    <property type="protein sequence ID" value="TFK22412.1"/>
    <property type="molecule type" value="Genomic_DNA"/>
</dbReference>
<sequence>MVYYSAESPNGLAAQGLGVINHPSNGQTGLTLAAYNQGLELWRASKTKPKATTLGIAHFNDVYQVSAQKINKEESIDVTKFASLLDGITTKWSARGDGSRDGLIVFSGDLFSPSTESSVTRGKHMPAIINAMKVDIGIVGNHEFDFGYPTLKTLINLTTFPWLLSNIIDEQTGNVPEPLKEFHIIERVGVKIGLIGLVERDWIPTITGWPENFKFVEMAEVGKKLSQTLRDPAGPHKCDLVIALTHSRIPNDIKLARELGALSPTAQATRNIASEHGVDILLGGHDHVYWISKGVGKWEGYDLETKLPDATGDQGDVLVVKSGTDFQDLSEVVLTLEDTPPGSIRKKVITGIQGKRHVTRGNTPVNVAMKKVYDEEIGAINDAMQEAIFISDVELNLDSSYIRLNESPIANWIADCLRHAYDEALTKLGYSKADGVLCNNGDFRGDRLFGPGEIFVGDLMTILPYLDPVVVLEIDGNTLWDALESGLSRWPTQEGRFPAISGFRVEWDSTKPPNQRVLGVWMLEDSSQVGPNGIPVLVDKEKVTRSDKKYLIVTGEYLSQGGDGYAALKGQKLVITPENGQSKSQLVRKFLSGAQLLNKELQGGGGGGGLTIIEPNSQPKARSIVAGVADQMQQAQRSFSIPMVSTFAAGLPGLTRSATANIAPTNVLELLAPSQFIPAALSLVDNVDLGLLDPYERRRARRHIANCQKKDQGCLECKTYGVVSIIQTGIARGVSVLSKSARMISSPGSNAASDDVKTRLATLDAADKEGKATLPVIRPVVDGRLKDVSKG</sequence>
<proteinExistence type="inferred from homology"/>
<evidence type="ECO:0000313" key="6">
    <source>
        <dbReference type="Proteomes" id="UP000307440"/>
    </source>
</evidence>
<dbReference type="Proteomes" id="UP000307440">
    <property type="component" value="Unassembled WGS sequence"/>
</dbReference>